<evidence type="ECO:0000256" key="2">
    <source>
        <dbReference type="ARBA" id="ARBA00023002"/>
    </source>
</evidence>
<dbReference type="PANTHER" id="PTHR44196">
    <property type="entry name" value="DEHYDROGENASE/REDUCTASE SDR FAMILY MEMBER 7B"/>
    <property type="match status" value="1"/>
</dbReference>
<dbReference type="Gene3D" id="3.40.50.720">
    <property type="entry name" value="NAD(P)-binding Rossmann-like Domain"/>
    <property type="match status" value="1"/>
</dbReference>
<dbReference type="InterPro" id="IPR036291">
    <property type="entry name" value="NAD(P)-bd_dom_sf"/>
</dbReference>
<comment type="similarity">
    <text evidence="1">Belongs to the short-chain dehydrogenases/reductases (SDR) family.</text>
</comment>
<dbReference type="GO" id="GO:0016020">
    <property type="term" value="C:membrane"/>
    <property type="evidence" value="ECO:0007669"/>
    <property type="project" value="TreeGrafter"/>
</dbReference>
<dbReference type="EMBL" id="FUYS01000004">
    <property type="protein sequence ID" value="SKB57929.1"/>
    <property type="molecule type" value="Genomic_DNA"/>
</dbReference>
<evidence type="ECO:0000256" key="1">
    <source>
        <dbReference type="ARBA" id="ARBA00006484"/>
    </source>
</evidence>
<dbReference type="GO" id="GO:0016491">
    <property type="term" value="F:oxidoreductase activity"/>
    <property type="evidence" value="ECO:0007669"/>
    <property type="project" value="UniProtKB-KW"/>
</dbReference>
<organism evidence="3 4">
    <name type="scientific">Parapedobacter luteus</name>
    <dbReference type="NCBI Taxonomy" id="623280"/>
    <lineage>
        <taxon>Bacteria</taxon>
        <taxon>Pseudomonadati</taxon>
        <taxon>Bacteroidota</taxon>
        <taxon>Sphingobacteriia</taxon>
        <taxon>Sphingobacteriales</taxon>
        <taxon>Sphingobacteriaceae</taxon>
        <taxon>Parapedobacter</taxon>
    </lineage>
</organism>
<protein>
    <submittedName>
        <fullName evidence="3">Short-chain dehydrogenase</fullName>
    </submittedName>
</protein>
<keyword evidence="2" id="KW-0560">Oxidoreductase</keyword>
<name>A0A1T5CET4_9SPHI</name>
<dbReference type="AlphaFoldDB" id="A0A1T5CET4"/>
<dbReference type="SUPFAM" id="SSF51735">
    <property type="entry name" value="NAD(P)-binding Rossmann-fold domains"/>
    <property type="match status" value="1"/>
</dbReference>
<dbReference type="InterPro" id="IPR002347">
    <property type="entry name" value="SDR_fam"/>
</dbReference>
<dbReference type="Proteomes" id="UP000190541">
    <property type="component" value="Unassembled WGS sequence"/>
</dbReference>
<dbReference type="PRINTS" id="PR00081">
    <property type="entry name" value="GDHRDH"/>
</dbReference>
<accession>A0A1T5CET4</accession>
<dbReference type="PANTHER" id="PTHR44196:SF3">
    <property type="entry name" value="SHORT CHAIN DEHYDROGENASE FAMILY PROTEIN"/>
    <property type="match status" value="1"/>
</dbReference>
<keyword evidence="4" id="KW-1185">Reference proteome</keyword>
<reference evidence="3 4" key="1">
    <citation type="submission" date="2017-02" db="EMBL/GenBank/DDBJ databases">
        <authorList>
            <person name="Peterson S.W."/>
        </authorList>
    </citation>
    <scope>NUCLEOTIDE SEQUENCE [LARGE SCALE GENOMIC DNA]</scope>
    <source>
        <strain evidence="3 4">DSM 22899</strain>
    </source>
</reference>
<dbReference type="Pfam" id="PF00106">
    <property type="entry name" value="adh_short"/>
    <property type="match status" value="1"/>
</dbReference>
<proteinExistence type="inferred from homology"/>
<dbReference type="OrthoDB" id="822355at2"/>
<evidence type="ECO:0000313" key="3">
    <source>
        <dbReference type="EMBL" id="SKB57929.1"/>
    </source>
</evidence>
<dbReference type="STRING" id="623280.SAMN05660226_02157"/>
<sequence length="240" mass="26699">MNDKKIVIIGATSGIGRALAETLVSAGNKVGITGRREAILRDMKAMRPDRYCIRAFDVTDTETSIAHLEALAAAMGGIDVMVISAGGGDTNEALDFGIERKMIDLNVSAFTQLADWAFAYFQRQGYGHLAAITSIAGMRGSRQAPAYSATKSYQITYLQSLRQKAYHGRMPITVTDICPGFVDTPSAKSPVRFWVGPLPKAANQIYRGLCKRRKVVYITRRWRLIARLYRWLPAWLHERL</sequence>
<evidence type="ECO:0000313" key="4">
    <source>
        <dbReference type="Proteomes" id="UP000190541"/>
    </source>
</evidence>
<gene>
    <name evidence="3" type="ORF">SAMN05660226_02157</name>
</gene>
<dbReference type="RefSeq" id="WP_079716844.1">
    <property type="nucleotide sequence ID" value="NZ_FUYS01000004.1"/>
</dbReference>